<reference evidence="2 3" key="1">
    <citation type="submission" date="2024-01" db="EMBL/GenBank/DDBJ databases">
        <title>A telomere-to-telomere, gap-free genome of sweet tea (Lithocarpus litseifolius).</title>
        <authorList>
            <person name="Zhou J."/>
        </authorList>
    </citation>
    <scope>NUCLEOTIDE SEQUENCE [LARGE SCALE GENOMIC DNA]</scope>
    <source>
        <strain evidence="2">Zhou-2022a</strain>
        <tissue evidence="2">Leaf</tissue>
    </source>
</reference>
<evidence type="ECO:0000313" key="3">
    <source>
        <dbReference type="Proteomes" id="UP001459277"/>
    </source>
</evidence>
<gene>
    <name evidence="2" type="ORF">SO802_010624</name>
</gene>
<dbReference type="EMBL" id="JAZDWU010000003">
    <property type="protein sequence ID" value="KAL0009122.1"/>
    <property type="molecule type" value="Genomic_DNA"/>
</dbReference>
<protein>
    <submittedName>
        <fullName evidence="2">Uncharacterized protein</fullName>
    </submittedName>
</protein>
<feature type="signal peptide" evidence="1">
    <location>
        <begin position="1"/>
        <end position="29"/>
    </location>
</feature>
<accession>A0AAW2DGZ4</accession>
<keyword evidence="1" id="KW-0732">Signal</keyword>
<dbReference type="AlphaFoldDB" id="A0AAW2DGZ4"/>
<feature type="chain" id="PRO_5043441679" evidence="1">
    <location>
        <begin position="30"/>
        <end position="115"/>
    </location>
</feature>
<name>A0AAW2DGZ4_9ROSI</name>
<comment type="caution">
    <text evidence="2">The sequence shown here is derived from an EMBL/GenBank/DDBJ whole genome shotgun (WGS) entry which is preliminary data.</text>
</comment>
<evidence type="ECO:0000256" key="1">
    <source>
        <dbReference type="SAM" id="SignalP"/>
    </source>
</evidence>
<organism evidence="2 3">
    <name type="scientific">Lithocarpus litseifolius</name>
    <dbReference type="NCBI Taxonomy" id="425828"/>
    <lineage>
        <taxon>Eukaryota</taxon>
        <taxon>Viridiplantae</taxon>
        <taxon>Streptophyta</taxon>
        <taxon>Embryophyta</taxon>
        <taxon>Tracheophyta</taxon>
        <taxon>Spermatophyta</taxon>
        <taxon>Magnoliopsida</taxon>
        <taxon>eudicotyledons</taxon>
        <taxon>Gunneridae</taxon>
        <taxon>Pentapetalae</taxon>
        <taxon>rosids</taxon>
        <taxon>fabids</taxon>
        <taxon>Fagales</taxon>
        <taxon>Fagaceae</taxon>
        <taxon>Lithocarpus</taxon>
    </lineage>
</organism>
<evidence type="ECO:0000313" key="2">
    <source>
        <dbReference type="EMBL" id="KAL0009122.1"/>
    </source>
</evidence>
<keyword evidence="3" id="KW-1185">Reference proteome</keyword>
<dbReference type="Proteomes" id="UP001459277">
    <property type="component" value="Unassembled WGS sequence"/>
</dbReference>
<proteinExistence type="predicted"/>
<sequence length="115" mass="12872">MSGPPSSMFAFAFFYALLIITSLVNVAHAQNQTKAATDPNEVRALNSIFQEWKISPTLGQWNISGEPCTGAAIDNTSFINMDYNPFIKCECSYKNGTVCHILELKETWYSMETTF</sequence>